<dbReference type="Pfam" id="PF12937">
    <property type="entry name" value="F-box-like"/>
    <property type="match status" value="1"/>
</dbReference>
<name>A0A165DIC3_EXIGL</name>
<evidence type="ECO:0000259" key="1">
    <source>
        <dbReference type="PROSITE" id="PS50181"/>
    </source>
</evidence>
<proteinExistence type="predicted"/>
<evidence type="ECO:0000313" key="3">
    <source>
        <dbReference type="Proteomes" id="UP000077266"/>
    </source>
</evidence>
<gene>
    <name evidence="2" type="ORF">EXIGLDRAFT_282630</name>
</gene>
<dbReference type="SUPFAM" id="SSF81383">
    <property type="entry name" value="F-box domain"/>
    <property type="match status" value="1"/>
</dbReference>
<dbReference type="Gene3D" id="1.20.1280.50">
    <property type="match status" value="1"/>
</dbReference>
<dbReference type="InParanoid" id="A0A165DIC3"/>
<dbReference type="Proteomes" id="UP000077266">
    <property type="component" value="Unassembled WGS sequence"/>
</dbReference>
<protein>
    <recommendedName>
        <fullName evidence="1">F-box domain-containing protein</fullName>
    </recommendedName>
</protein>
<dbReference type="InterPro" id="IPR001810">
    <property type="entry name" value="F-box_dom"/>
</dbReference>
<keyword evidence="3" id="KW-1185">Reference proteome</keyword>
<dbReference type="InterPro" id="IPR036047">
    <property type="entry name" value="F-box-like_dom_sf"/>
</dbReference>
<reference evidence="2 3" key="1">
    <citation type="journal article" date="2016" name="Mol. Biol. Evol.">
        <title>Comparative Genomics of Early-Diverging Mushroom-Forming Fungi Provides Insights into the Origins of Lignocellulose Decay Capabilities.</title>
        <authorList>
            <person name="Nagy L.G."/>
            <person name="Riley R."/>
            <person name="Tritt A."/>
            <person name="Adam C."/>
            <person name="Daum C."/>
            <person name="Floudas D."/>
            <person name="Sun H."/>
            <person name="Yadav J.S."/>
            <person name="Pangilinan J."/>
            <person name="Larsson K.H."/>
            <person name="Matsuura K."/>
            <person name="Barry K."/>
            <person name="Labutti K."/>
            <person name="Kuo R."/>
            <person name="Ohm R.A."/>
            <person name="Bhattacharya S.S."/>
            <person name="Shirouzu T."/>
            <person name="Yoshinaga Y."/>
            <person name="Martin F.M."/>
            <person name="Grigoriev I.V."/>
            <person name="Hibbett D.S."/>
        </authorList>
    </citation>
    <scope>NUCLEOTIDE SEQUENCE [LARGE SCALE GENOMIC DNA]</scope>
    <source>
        <strain evidence="2 3">HHB12029</strain>
    </source>
</reference>
<evidence type="ECO:0000313" key="2">
    <source>
        <dbReference type="EMBL" id="KZV84602.1"/>
    </source>
</evidence>
<dbReference type="OrthoDB" id="2269034at2759"/>
<dbReference type="EMBL" id="KV426217">
    <property type="protein sequence ID" value="KZV84602.1"/>
    <property type="molecule type" value="Genomic_DNA"/>
</dbReference>
<organism evidence="2 3">
    <name type="scientific">Exidia glandulosa HHB12029</name>
    <dbReference type="NCBI Taxonomy" id="1314781"/>
    <lineage>
        <taxon>Eukaryota</taxon>
        <taxon>Fungi</taxon>
        <taxon>Dikarya</taxon>
        <taxon>Basidiomycota</taxon>
        <taxon>Agaricomycotina</taxon>
        <taxon>Agaricomycetes</taxon>
        <taxon>Auriculariales</taxon>
        <taxon>Exidiaceae</taxon>
        <taxon>Exidia</taxon>
    </lineage>
</organism>
<feature type="domain" description="F-box" evidence="1">
    <location>
        <begin position="1"/>
        <end position="46"/>
    </location>
</feature>
<dbReference type="PROSITE" id="PS50181">
    <property type="entry name" value="FBOX"/>
    <property type="match status" value="1"/>
</dbReference>
<sequence length="552" mass="62525">MIFSLPIELWCMAWMRLPLDDRVSVSQVCRSWRYFSLGTSQLWSRIDVYSNGLPDPDCACAGCSWGDEDAPMPSFLPADYGCCLRNTNLCSVVLALQRCGTQPILLSIEGLTAEGYDWTSFAADDSDDEPDHTMRCLVKILAPYIPRISWMHFRPRDYTGFTKFVYLCLRYCRSEDGTNFVSMRELILSSPQNKTIDIPWLDVFDFAFNRLERIKLGFGCYWSLHPHDQPFEPEPEDEPPLPELKELHYTYYTPRNCVDMLAGFPGLSSAHLTCDWDSVGSDDESDAWGDIPSLRMRAAHVPVIHISRIQDEETARLMSTIFGGTDRQELVLRYEPEEVELWSELYDIFADLGTELNVTASLSAKTLTIHAQDAARARTVEMPITRVVHRAIWTSVSPSLVRRLAIPLNVWYITVPSLASLPVLDCLILRFVDSRDRQMASRQRFVCATTTPALRVLVLQGYSQKSHRYAFDVSQSMVEQIALSLNDDHRHGGSRLSCVRILNLEVVGFDAEAVARATGASVQQMWDSSYYISSDVFFLGDDDGSEYSLALA</sequence>
<dbReference type="AlphaFoldDB" id="A0A165DIC3"/>
<accession>A0A165DIC3</accession>